<proteinExistence type="predicted"/>
<sequence>MTANPTPTTAADATMNILGQLQESFGNVVSATGKRGTEALPSGTPQAKEVVAAQARNQQGRLQSDGSNSSFPSGSAADSEDSELVYLVARALNVLRRSTGWVFWVRSGDHSILPMLADLASKWHDTAMKQDTHADHLSLRVTLFWGIITNLKEKLSQLTQEQIAYATRTSWIDSANNWNFQKQDSQHQMLIVDTSRPTLSTVQILESLSTLLRVINGNTFTRFAATTGISESVHMPYFASDMLDTQVYLLLCRRRVGTGRILMMPGSTGEALELWELELPSILGEAHASAPDDDDQLEVALPVAVEQIADEAMLRVQRFSNNFPGNARHLHRLFLDDRSWFTSSAKLCAAIVRAWRHEMDLLNLSENEGKADFAATGGVKNQRPLELMLLSTNTRGKVKDRPKILGMQLQLTRRHSGPSPEETKRLKTATHITNEATRGQRLFFAKGSGLAMAVCNGWSRLPNLKDIRPLQLSAQAKPTPWEHAAPSADSLWIIPPARASA</sequence>
<keyword evidence="3" id="KW-1185">Reference proteome</keyword>
<dbReference type="Proteomes" id="UP000186817">
    <property type="component" value="Unassembled WGS sequence"/>
</dbReference>
<accession>A0A1Q9D2F5</accession>
<organism evidence="2 3">
    <name type="scientific">Symbiodinium microadriaticum</name>
    <name type="common">Dinoflagellate</name>
    <name type="synonym">Zooxanthella microadriatica</name>
    <dbReference type="NCBI Taxonomy" id="2951"/>
    <lineage>
        <taxon>Eukaryota</taxon>
        <taxon>Sar</taxon>
        <taxon>Alveolata</taxon>
        <taxon>Dinophyceae</taxon>
        <taxon>Suessiales</taxon>
        <taxon>Symbiodiniaceae</taxon>
        <taxon>Symbiodinium</taxon>
    </lineage>
</organism>
<feature type="compositionally biased region" description="Low complexity" evidence="1">
    <location>
        <begin position="64"/>
        <end position="77"/>
    </location>
</feature>
<comment type="caution">
    <text evidence="2">The sequence shown here is derived from an EMBL/GenBank/DDBJ whole genome shotgun (WGS) entry which is preliminary data.</text>
</comment>
<name>A0A1Q9D2F5_SYMMI</name>
<evidence type="ECO:0000256" key="1">
    <source>
        <dbReference type="SAM" id="MobiDB-lite"/>
    </source>
</evidence>
<dbReference type="AlphaFoldDB" id="A0A1Q9D2F5"/>
<feature type="region of interest" description="Disordered" evidence="1">
    <location>
        <begin position="55"/>
        <end position="77"/>
    </location>
</feature>
<gene>
    <name evidence="2" type="ORF">AK812_SmicGene29214</name>
</gene>
<reference evidence="2 3" key="1">
    <citation type="submission" date="2016-02" db="EMBL/GenBank/DDBJ databases">
        <title>Genome analysis of coral dinoflagellate symbionts highlights evolutionary adaptations to a symbiotic lifestyle.</title>
        <authorList>
            <person name="Aranda M."/>
            <person name="Li Y."/>
            <person name="Liew Y.J."/>
            <person name="Baumgarten S."/>
            <person name="Simakov O."/>
            <person name="Wilson M."/>
            <person name="Piel J."/>
            <person name="Ashoor H."/>
            <person name="Bougouffa S."/>
            <person name="Bajic V.B."/>
            <person name="Ryu T."/>
            <person name="Ravasi T."/>
            <person name="Bayer T."/>
            <person name="Micklem G."/>
            <person name="Kim H."/>
            <person name="Bhak J."/>
            <person name="Lajeunesse T.C."/>
            <person name="Voolstra C.R."/>
        </authorList>
    </citation>
    <scope>NUCLEOTIDE SEQUENCE [LARGE SCALE GENOMIC DNA]</scope>
    <source>
        <strain evidence="2 3">CCMP2467</strain>
    </source>
</reference>
<protein>
    <submittedName>
        <fullName evidence="2">Uncharacterized protein</fullName>
    </submittedName>
</protein>
<evidence type="ECO:0000313" key="3">
    <source>
        <dbReference type="Proteomes" id="UP000186817"/>
    </source>
</evidence>
<evidence type="ECO:0000313" key="2">
    <source>
        <dbReference type="EMBL" id="OLP89343.1"/>
    </source>
</evidence>
<dbReference type="OrthoDB" id="415896at2759"/>
<dbReference type="EMBL" id="LSRX01000765">
    <property type="protein sequence ID" value="OLP89343.1"/>
    <property type="molecule type" value="Genomic_DNA"/>
</dbReference>